<evidence type="ECO:0000313" key="2">
    <source>
        <dbReference type="Proteomes" id="UP000041882"/>
    </source>
</evidence>
<dbReference type="AlphaFoldDB" id="A0A0T9QDU7"/>
<dbReference type="Proteomes" id="UP000041882">
    <property type="component" value="Unassembled WGS sequence"/>
</dbReference>
<name>A0A0T9QDU7_9GAMM</name>
<dbReference type="InterPro" id="IPR007039">
    <property type="entry name" value="TrbC/VirB2"/>
</dbReference>
<reference evidence="2" key="1">
    <citation type="submission" date="2015-03" db="EMBL/GenBank/DDBJ databases">
        <authorList>
            <consortium name="Pathogen Informatics"/>
            <person name="Murphy D."/>
        </authorList>
    </citation>
    <scope>NUCLEOTIDE SEQUENCE [LARGE SCALE GENOMIC DNA]</scope>
    <source>
        <strain evidence="2">IP6945</strain>
    </source>
</reference>
<evidence type="ECO:0000313" key="1">
    <source>
        <dbReference type="EMBL" id="CNI37283.1"/>
    </source>
</evidence>
<organism evidence="1 2">
    <name type="scientific">Yersinia thracica</name>
    <dbReference type="NCBI Taxonomy" id="2890319"/>
    <lineage>
        <taxon>Bacteria</taxon>
        <taxon>Pseudomonadati</taxon>
        <taxon>Pseudomonadota</taxon>
        <taxon>Gammaproteobacteria</taxon>
        <taxon>Enterobacterales</taxon>
        <taxon>Yersiniaceae</taxon>
        <taxon>Yersinia</taxon>
    </lineage>
</organism>
<proteinExistence type="predicted"/>
<dbReference type="Pfam" id="PF04956">
    <property type="entry name" value="TrbC"/>
    <property type="match status" value="1"/>
</dbReference>
<protein>
    <submittedName>
        <fullName evidence="1">TriB protein</fullName>
    </submittedName>
</protein>
<dbReference type="EMBL" id="CQAW01000029">
    <property type="protein sequence ID" value="CNI37283.1"/>
    <property type="molecule type" value="Genomic_DNA"/>
</dbReference>
<sequence length="97" mass="10190">MSLLQKIKTLLSRPFAAVPFLTLATPAFADGFAKANDLMGKISSGLHGVAAITITVAVVWVGYKVLWNGQSLKDCGNIIIGAILIISGAEFAQLFIA</sequence>
<accession>A0A0T9QDU7</accession>
<keyword evidence="2" id="KW-1185">Reference proteome</keyword>
<gene>
    <name evidence="1" type="primary">triB</name>
    <name evidence="1" type="ORF">ERS008472_03973</name>
</gene>
<dbReference type="RefSeq" id="WP_050116468.1">
    <property type="nucleotide sequence ID" value="NZ_CQAW01000029.1"/>
</dbReference>